<proteinExistence type="predicted"/>
<name>A0ABW3JZA4_9BACT</name>
<reference evidence="2" key="1">
    <citation type="journal article" date="2019" name="Int. J. Syst. Evol. Microbiol.">
        <title>The Global Catalogue of Microorganisms (GCM) 10K type strain sequencing project: providing services to taxonomists for standard genome sequencing and annotation.</title>
        <authorList>
            <consortium name="The Broad Institute Genomics Platform"/>
            <consortium name="The Broad Institute Genome Sequencing Center for Infectious Disease"/>
            <person name="Wu L."/>
            <person name="Ma J."/>
        </authorList>
    </citation>
    <scope>NUCLEOTIDE SEQUENCE [LARGE SCALE GENOMIC DNA]</scope>
    <source>
        <strain evidence="2">CCUG 58938</strain>
    </source>
</reference>
<gene>
    <name evidence="1" type="ORF">ACFQ21_07590</name>
</gene>
<comment type="caution">
    <text evidence="1">The sequence shown here is derived from an EMBL/GenBank/DDBJ whole genome shotgun (WGS) entry which is preliminary data.</text>
</comment>
<organism evidence="1 2">
    <name type="scientific">Ohtaekwangia kribbensis</name>
    <dbReference type="NCBI Taxonomy" id="688913"/>
    <lineage>
        <taxon>Bacteria</taxon>
        <taxon>Pseudomonadati</taxon>
        <taxon>Bacteroidota</taxon>
        <taxon>Cytophagia</taxon>
        <taxon>Cytophagales</taxon>
        <taxon>Fulvivirgaceae</taxon>
        <taxon>Ohtaekwangia</taxon>
    </lineage>
</organism>
<dbReference type="RefSeq" id="WP_377577125.1">
    <property type="nucleotide sequence ID" value="NZ_JBHTKA010000001.1"/>
</dbReference>
<sequence>MIEGIWQGEYVYDEYCKVPFQQVTIPFTLSIRQSGVMGMSGGLEGVWQDDSAISNITMPANVYGLAKDNSLFFVKLYPKTFGYDESGNLFVGDEAHPEIFYTGMLWKDDIFHGTWRIERTFRKVNGRLYQILAGSGMWWIKKV</sequence>
<dbReference type="EMBL" id="JBHTKA010000001">
    <property type="protein sequence ID" value="MFD0999164.1"/>
    <property type="molecule type" value="Genomic_DNA"/>
</dbReference>
<dbReference type="Proteomes" id="UP001597112">
    <property type="component" value="Unassembled WGS sequence"/>
</dbReference>
<evidence type="ECO:0000313" key="1">
    <source>
        <dbReference type="EMBL" id="MFD0999164.1"/>
    </source>
</evidence>
<keyword evidence="2" id="KW-1185">Reference proteome</keyword>
<accession>A0ABW3JZA4</accession>
<evidence type="ECO:0000313" key="2">
    <source>
        <dbReference type="Proteomes" id="UP001597112"/>
    </source>
</evidence>
<protein>
    <submittedName>
        <fullName evidence="1">Uncharacterized protein</fullName>
    </submittedName>
</protein>